<proteinExistence type="predicted"/>
<evidence type="ECO:0000313" key="2">
    <source>
        <dbReference type="Proteomes" id="UP000070326"/>
    </source>
</evidence>
<comment type="caution">
    <text evidence="1">The sequence shown here is derived from an EMBL/GenBank/DDBJ whole genome shotgun (WGS) entry which is preliminary data.</text>
</comment>
<evidence type="ECO:0000313" key="1">
    <source>
        <dbReference type="EMBL" id="KXI14685.1"/>
    </source>
</evidence>
<dbReference type="EMBL" id="LSQZ01000003">
    <property type="protein sequence ID" value="KXI14685.1"/>
    <property type="molecule type" value="Genomic_DNA"/>
</dbReference>
<dbReference type="PATRIC" id="fig|1261.5.peg.142"/>
<dbReference type="STRING" id="1261.HMPREF3195_00140"/>
<accession>A0A135YZ61</accession>
<organism evidence="1 2">
    <name type="scientific">Peptostreptococcus anaerobius</name>
    <dbReference type="NCBI Taxonomy" id="1261"/>
    <lineage>
        <taxon>Bacteria</taxon>
        <taxon>Bacillati</taxon>
        <taxon>Bacillota</taxon>
        <taxon>Clostridia</taxon>
        <taxon>Peptostreptococcales</taxon>
        <taxon>Peptostreptococcaceae</taxon>
        <taxon>Peptostreptococcus</taxon>
    </lineage>
</organism>
<dbReference type="Proteomes" id="UP000070326">
    <property type="component" value="Unassembled WGS sequence"/>
</dbReference>
<sequence length="115" mass="13291">MAKKRKHKAKKNNRAFEKVAKDLSDIRMNKHEITDEIISCLADNMITTKEVNEICFAVMYHTLLSKDNMEVMKKNFGIDILQLSGNELVDFVHTINKTLIQLKDDFSNIHQLVGE</sequence>
<dbReference type="AlphaFoldDB" id="A0A135YZ61"/>
<protein>
    <submittedName>
        <fullName evidence="1">Uncharacterized protein</fullName>
    </submittedName>
</protein>
<reference evidence="1 2" key="1">
    <citation type="submission" date="2016-02" db="EMBL/GenBank/DDBJ databases">
        <authorList>
            <person name="Wen L."/>
            <person name="He K."/>
            <person name="Yang H."/>
        </authorList>
    </citation>
    <scope>NUCLEOTIDE SEQUENCE [LARGE SCALE GENOMIC DNA]</scope>
    <source>
        <strain evidence="1 2">MJR8628A</strain>
    </source>
</reference>
<dbReference type="RefSeq" id="WP_061101562.1">
    <property type="nucleotide sequence ID" value="NZ_KQ961784.1"/>
</dbReference>
<name>A0A135YZ61_9FIRM</name>
<gene>
    <name evidence="1" type="ORF">HMPREF3195_00140</name>
</gene>